<dbReference type="AlphaFoldDB" id="A0A5B7E9X5"/>
<organism evidence="1 2">
    <name type="scientific">Portunus trituberculatus</name>
    <name type="common">Swimming crab</name>
    <name type="synonym">Neptunus trituberculatus</name>
    <dbReference type="NCBI Taxonomy" id="210409"/>
    <lineage>
        <taxon>Eukaryota</taxon>
        <taxon>Metazoa</taxon>
        <taxon>Ecdysozoa</taxon>
        <taxon>Arthropoda</taxon>
        <taxon>Crustacea</taxon>
        <taxon>Multicrustacea</taxon>
        <taxon>Malacostraca</taxon>
        <taxon>Eumalacostraca</taxon>
        <taxon>Eucarida</taxon>
        <taxon>Decapoda</taxon>
        <taxon>Pleocyemata</taxon>
        <taxon>Brachyura</taxon>
        <taxon>Eubrachyura</taxon>
        <taxon>Portunoidea</taxon>
        <taxon>Portunidae</taxon>
        <taxon>Portuninae</taxon>
        <taxon>Portunus</taxon>
    </lineage>
</organism>
<proteinExistence type="predicted"/>
<gene>
    <name evidence="1" type="ORF">E2C01_023260</name>
</gene>
<name>A0A5B7E9X5_PORTR</name>
<keyword evidence="2" id="KW-1185">Reference proteome</keyword>
<protein>
    <submittedName>
        <fullName evidence="1">Uncharacterized protein</fullName>
    </submittedName>
</protein>
<dbReference type="Proteomes" id="UP000324222">
    <property type="component" value="Unassembled WGS sequence"/>
</dbReference>
<comment type="caution">
    <text evidence="1">The sequence shown here is derived from an EMBL/GenBank/DDBJ whole genome shotgun (WGS) entry which is preliminary data.</text>
</comment>
<sequence>MLEGLICYQLLLLVPLHRLHHTAPNLCKEGERRMFLWMPRISSRPFCWNRFLKFSSVRLFACRNSMRRESRPALRRSERTVVMSRRFLAVSRTCGGGGEY</sequence>
<accession>A0A5B7E9X5</accession>
<reference evidence="1 2" key="1">
    <citation type="submission" date="2019-05" db="EMBL/GenBank/DDBJ databases">
        <title>Another draft genome of Portunus trituberculatus and its Hox gene families provides insights of decapod evolution.</title>
        <authorList>
            <person name="Jeong J.-H."/>
            <person name="Song I."/>
            <person name="Kim S."/>
            <person name="Choi T."/>
            <person name="Kim D."/>
            <person name="Ryu S."/>
            <person name="Kim W."/>
        </authorList>
    </citation>
    <scope>NUCLEOTIDE SEQUENCE [LARGE SCALE GENOMIC DNA]</scope>
    <source>
        <tissue evidence="1">Muscle</tissue>
    </source>
</reference>
<evidence type="ECO:0000313" key="2">
    <source>
        <dbReference type="Proteomes" id="UP000324222"/>
    </source>
</evidence>
<dbReference type="EMBL" id="VSRR010002174">
    <property type="protein sequence ID" value="MPC30006.1"/>
    <property type="molecule type" value="Genomic_DNA"/>
</dbReference>
<evidence type="ECO:0000313" key="1">
    <source>
        <dbReference type="EMBL" id="MPC30006.1"/>
    </source>
</evidence>